<keyword evidence="3" id="KW-1003">Cell membrane</keyword>
<accession>A0A168BPF5</accession>
<sequence>MAPLVKTAVAAAALAALASAATVTHDFNITWVTANPDGAQPRPVIGVNNQWPIPRLEVDVGDRLVINVNNQLGNQSTSLHFHGLYMNGSNLMDGPAGVTQCPIPPGSSFTYNFTVDQPGTYWYHSHSNAQYPDGLRGPLIVNDKDFPYKDKVDEERVLTLSDWYHDQMQDLIPIFLSKGNPTGAEPVPKAALMNDTQNMTLPVQPGKTYLFRVINIGAFAGQYLWIEDHTMQIVEVDGVYTKSAPAEMVYIAAAQRVSFLLTTKNDTSANFPIVASMDTTLFDQLPDDLNYNSTGWLSYDDSKPKPDAKIVDGEFDPFDDMTLEPYDGMKLLPEPQKTVELDVIMDNLGDGANYAFFNNITYKTPKVPSLYSVLSSGEQATNPTVYGEYTHPFVLEKDEIVQIVVNNLDTGRHPFHLHGHAFQAIHRSAEEAGTFESENLTESQLSQVPMRRDTLVVWPQGNIVLRFKANNPGVWLFHCHIEWHVVLGLLATFVEAPLELQKQFTIPQNHLDNCAAAGMATQGNAAANTKDLLDLTGQPTPPAPLPAGFTTRGIIAFVFSCITGILGTMVVAWYGMSAPAKSAHDHEPLAHPANGTSGVRETGTAAAAAGTAGETSATAAEANAAAARSS</sequence>
<dbReference type="AlphaFoldDB" id="A0A168BPF5"/>
<dbReference type="SUPFAM" id="SSF49503">
    <property type="entry name" value="Cupredoxins"/>
    <property type="match status" value="3"/>
</dbReference>
<dbReference type="PANTHER" id="PTHR11709:SF361">
    <property type="entry name" value="IRON TRANSPORT MULTICOPPER OXIDASE FET3"/>
    <property type="match status" value="1"/>
</dbReference>
<dbReference type="PANTHER" id="PTHR11709">
    <property type="entry name" value="MULTI-COPPER OXIDASE"/>
    <property type="match status" value="1"/>
</dbReference>
<evidence type="ECO:0000256" key="5">
    <source>
        <dbReference type="ARBA" id="ARBA00022692"/>
    </source>
</evidence>
<evidence type="ECO:0000256" key="12">
    <source>
        <dbReference type="ARBA" id="ARBA00023008"/>
    </source>
</evidence>
<evidence type="ECO:0000256" key="15">
    <source>
        <dbReference type="ARBA" id="ARBA00023180"/>
    </source>
</evidence>
<evidence type="ECO:0000313" key="23">
    <source>
        <dbReference type="EMBL" id="OAA70380.1"/>
    </source>
</evidence>
<dbReference type="GO" id="GO:0010106">
    <property type="term" value="P:cellular response to iron ion starvation"/>
    <property type="evidence" value="ECO:0007669"/>
    <property type="project" value="TreeGrafter"/>
</dbReference>
<gene>
    <name evidence="23" type="ORF">ISF_02354</name>
</gene>
<dbReference type="CDD" id="cd13851">
    <property type="entry name" value="CuRO_1_Fet3p"/>
    <property type="match status" value="1"/>
</dbReference>
<dbReference type="CDD" id="cd13877">
    <property type="entry name" value="CuRO_2_Fet3p_like"/>
    <property type="match status" value="1"/>
</dbReference>
<keyword evidence="12" id="KW-0186">Copper</keyword>
<dbReference type="FunFam" id="2.60.40.420:FF:000024">
    <property type="entry name" value="FET5p Multicopper oxidase"/>
    <property type="match status" value="1"/>
</dbReference>
<dbReference type="CDD" id="cd13899">
    <property type="entry name" value="CuRO_3_Fet3p"/>
    <property type="match status" value="1"/>
</dbReference>
<evidence type="ECO:0000256" key="2">
    <source>
        <dbReference type="ARBA" id="ARBA00022448"/>
    </source>
</evidence>
<evidence type="ECO:0000259" key="20">
    <source>
        <dbReference type="Pfam" id="PF00394"/>
    </source>
</evidence>
<dbReference type="InterPro" id="IPR002355">
    <property type="entry name" value="Cu_oxidase_Cu_BS"/>
</dbReference>
<feature type="region of interest" description="Disordered" evidence="17">
    <location>
        <begin position="582"/>
        <end position="630"/>
    </location>
</feature>
<feature type="transmembrane region" description="Helical" evidence="18">
    <location>
        <begin position="554"/>
        <end position="574"/>
    </location>
</feature>
<dbReference type="Pfam" id="PF00394">
    <property type="entry name" value="Cu-oxidase"/>
    <property type="match status" value="1"/>
</dbReference>
<proteinExistence type="inferred from homology"/>
<protein>
    <submittedName>
        <fullName evidence="23">Iron transport multicopper oxidase FET3</fullName>
    </submittedName>
</protein>
<dbReference type="FunFam" id="2.60.40.420:FF:000022">
    <property type="entry name" value="FET5p Multicopper oxidase"/>
    <property type="match status" value="1"/>
</dbReference>
<keyword evidence="9 18" id="KW-1133">Transmembrane helix</keyword>
<evidence type="ECO:0000256" key="11">
    <source>
        <dbReference type="ARBA" id="ARBA00023004"/>
    </source>
</evidence>
<keyword evidence="8" id="KW-0677">Repeat</keyword>
<keyword evidence="4" id="KW-0410">Iron transport</keyword>
<dbReference type="Proteomes" id="UP000076744">
    <property type="component" value="Unassembled WGS sequence"/>
</dbReference>
<evidence type="ECO:0000256" key="16">
    <source>
        <dbReference type="ARBA" id="ARBA00037814"/>
    </source>
</evidence>
<dbReference type="InterPro" id="IPR011706">
    <property type="entry name" value="Cu-oxidase_C"/>
</dbReference>
<keyword evidence="2" id="KW-0813">Transport</keyword>
<keyword evidence="14 18" id="KW-0472">Membrane</keyword>
<feature type="domain" description="Plastocyanin-like" evidence="21">
    <location>
        <begin position="363"/>
        <end position="497"/>
    </location>
</feature>
<dbReference type="STRING" id="1081104.A0A168BPF5"/>
<evidence type="ECO:0000259" key="22">
    <source>
        <dbReference type="Pfam" id="PF07732"/>
    </source>
</evidence>
<evidence type="ECO:0000256" key="14">
    <source>
        <dbReference type="ARBA" id="ARBA00023136"/>
    </source>
</evidence>
<keyword evidence="13" id="KW-0406">Ion transport</keyword>
<evidence type="ECO:0000256" key="6">
    <source>
        <dbReference type="ARBA" id="ARBA00022723"/>
    </source>
</evidence>
<dbReference type="PROSITE" id="PS00079">
    <property type="entry name" value="MULTICOPPER_OXIDASE1"/>
    <property type="match status" value="1"/>
</dbReference>
<feature type="signal peptide" evidence="19">
    <location>
        <begin position="1"/>
        <end position="20"/>
    </location>
</feature>
<evidence type="ECO:0000259" key="21">
    <source>
        <dbReference type="Pfam" id="PF07731"/>
    </source>
</evidence>
<keyword evidence="24" id="KW-1185">Reference proteome</keyword>
<name>A0A168BPF5_CORFA</name>
<feature type="compositionally biased region" description="Low complexity" evidence="17">
    <location>
        <begin position="601"/>
        <end position="630"/>
    </location>
</feature>
<dbReference type="GO" id="GO:0033215">
    <property type="term" value="P:reductive iron assimilation"/>
    <property type="evidence" value="ECO:0007669"/>
    <property type="project" value="TreeGrafter"/>
</dbReference>
<evidence type="ECO:0000256" key="8">
    <source>
        <dbReference type="ARBA" id="ARBA00022737"/>
    </source>
</evidence>
<comment type="subcellular location">
    <subcellularLocation>
        <location evidence="16">Cell membrane</location>
        <topology evidence="16">Single-pass type I membrane protein</topology>
        <orientation evidence="16">Extracellular side</orientation>
    </subcellularLocation>
</comment>
<feature type="chain" id="PRO_5007895745" evidence="19">
    <location>
        <begin position="21"/>
        <end position="630"/>
    </location>
</feature>
<keyword evidence="11" id="KW-0408">Iron</keyword>
<evidence type="ECO:0000256" key="7">
    <source>
        <dbReference type="ARBA" id="ARBA00022729"/>
    </source>
</evidence>
<keyword evidence="5 18" id="KW-0812">Transmembrane</keyword>
<evidence type="ECO:0000256" key="9">
    <source>
        <dbReference type="ARBA" id="ARBA00022989"/>
    </source>
</evidence>
<keyword evidence="7 19" id="KW-0732">Signal</keyword>
<dbReference type="RefSeq" id="XP_018706667.1">
    <property type="nucleotide sequence ID" value="XM_018845960.1"/>
</dbReference>
<dbReference type="EMBL" id="AZHB01000004">
    <property type="protein sequence ID" value="OAA70380.1"/>
    <property type="molecule type" value="Genomic_DNA"/>
</dbReference>
<dbReference type="InterPro" id="IPR001117">
    <property type="entry name" value="Cu-oxidase_2nd"/>
</dbReference>
<evidence type="ECO:0000256" key="19">
    <source>
        <dbReference type="SAM" id="SignalP"/>
    </source>
</evidence>
<dbReference type="FunFam" id="2.60.40.420:FF:000025">
    <property type="entry name" value="FET5p Multicopper oxidase"/>
    <property type="match status" value="1"/>
</dbReference>
<comment type="caution">
    <text evidence="23">The sequence shown here is derived from an EMBL/GenBank/DDBJ whole genome shotgun (WGS) entry which is preliminary data.</text>
</comment>
<dbReference type="InterPro" id="IPR008972">
    <property type="entry name" value="Cupredoxin"/>
</dbReference>
<feature type="domain" description="Plastocyanin-like" evidence="20">
    <location>
        <begin position="155"/>
        <end position="301"/>
    </location>
</feature>
<feature type="domain" description="Plastocyanin-like" evidence="22">
    <location>
        <begin position="29"/>
        <end position="144"/>
    </location>
</feature>
<evidence type="ECO:0000256" key="13">
    <source>
        <dbReference type="ARBA" id="ARBA00023065"/>
    </source>
</evidence>
<dbReference type="OrthoDB" id="2121828at2759"/>
<dbReference type="GO" id="GO:0004322">
    <property type="term" value="F:ferroxidase activity"/>
    <property type="evidence" value="ECO:0007669"/>
    <property type="project" value="TreeGrafter"/>
</dbReference>
<dbReference type="Pfam" id="PF07731">
    <property type="entry name" value="Cu-oxidase_2"/>
    <property type="match status" value="1"/>
</dbReference>
<dbReference type="InterPro" id="IPR044130">
    <property type="entry name" value="CuRO_2_Fet3-like"/>
</dbReference>
<evidence type="ECO:0000256" key="4">
    <source>
        <dbReference type="ARBA" id="ARBA00022496"/>
    </source>
</evidence>
<dbReference type="GO" id="GO:0005507">
    <property type="term" value="F:copper ion binding"/>
    <property type="evidence" value="ECO:0007669"/>
    <property type="project" value="InterPro"/>
</dbReference>
<evidence type="ECO:0000313" key="24">
    <source>
        <dbReference type="Proteomes" id="UP000076744"/>
    </source>
</evidence>
<evidence type="ECO:0000256" key="3">
    <source>
        <dbReference type="ARBA" id="ARBA00022475"/>
    </source>
</evidence>
<reference evidence="23 24" key="1">
    <citation type="journal article" date="2016" name="Genome Biol. Evol.">
        <title>Divergent and convergent evolution of fungal pathogenicity.</title>
        <authorList>
            <person name="Shang Y."/>
            <person name="Xiao G."/>
            <person name="Zheng P."/>
            <person name="Cen K."/>
            <person name="Zhan S."/>
            <person name="Wang C."/>
        </authorList>
    </citation>
    <scope>NUCLEOTIDE SEQUENCE [LARGE SCALE GENOMIC DNA]</scope>
    <source>
        <strain evidence="23 24">ARSEF 2679</strain>
    </source>
</reference>
<dbReference type="GO" id="GO:0033573">
    <property type="term" value="C:high-affinity iron permease complex"/>
    <property type="evidence" value="ECO:0007669"/>
    <property type="project" value="TreeGrafter"/>
</dbReference>
<evidence type="ECO:0000256" key="17">
    <source>
        <dbReference type="SAM" id="MobiDB-lite"/>
    </source>
</evidence>
<evidence type="ECO:0000256" key="18">
    <source>
        <dbReference type="SAM" id="Phobius"/>
    </source>
</evidence>
<dbReference type="Gene3D" id="2.60.40.420">
    <property type="entry name" value="Cupredoxins - blue copper proteins"/>
    <property type="match status" value="3"/>
</dbReference>
<dbReference type="InterPro" id="IPR011707">
    <property type="entry name" value="Cu-oxidase-like_N"/>
</dbReference>
<keyword evidence="15" id="KW-0325">Glycoprotein</keyword>
<organism evidence="23 24">
    <name type="scientific">Cordyceps fumosorosea (strain ARSEF 2679)</name>
    <name type="common">Isaria fumosorosea</name>
    <dbReference type="NCBI Taxonomy" id="1081104"/>
    <lineage>
        <taxon>Eukaryota</taxon>
        <taxon>Fungi</taxon>
        <taxon>Dikarya</taxon>
        <taxon>Ascomycota</taxon>
        <taxon>Pezizomycotina</taxon>
        <taxon>Sordariomycetes</taxon>
        <taxon>Hypocreomycetidae</taxon>
        <taxon>Hypocreales</taxon>
        <taxon>Cordycipitaceae</taxon>
        <taxon>Cordyceps</taxon>
    </lineage>
</organism>
<keyword evidence="6" id="KW-0479">Metal-binding</keyword>
<dbReference type="InterPro" id="IPR045087">
    <property type="entry name" value="Cu-oxidase_fam"/>
</dbReference>
<keyword evidence="10" id="KW-0560">Oxidoreductase</keyword>
<evidence type="ECO:0000256" key="10">
    <source>
        <dbReference type="ARBA" id="ARBA00023002"/>
    </source>
</evidence>
<dbReference type="PROSITE" id="PS00080">
    <property type="entry name" value="MULTICOPPER_OXIDASE2"/>
    <property type="match status" value="1"/>
</dbReference>
<dbReference type="GeneID" id="30018646"/>
<dbReference type="InterPro" id="IPR033138">
    <property type="entry name" value="Cu_oxidase_CS"/>
</dbReference>
<dbReference type="Pfam" id="PF07732">
    <property type="entry name" value="Cu-oxidase_3"/>
    <property type="match status" value="1"/>
</dbReference>
<evidence type="ECO:0000256" key="1">
    <source>
        <dbReference type="ARBA" id="ARBA00010609"/>
    </source>
</evidence>
<comment type="similarity">
    <text evidence="1">Belongs to the multicopper oxidase family.</text>
</comment>